<dbReference type="Proteomes" id="UP000199437">
    <property type="component" value="Unassembled WGS sequence"/>
</dbReference>
<dbReference type="SUPFAM" id="SSF103481">
    <property type="entry name" value="Multidrug resistance efflux transporter EmrE"/>
    <property type="match status" value="2"/>
</dbReference>
<keyword evidence="3" id="KW-1185">Reference proteome</keyword>
<dbReference type="STRING" id="1267423.SAMN05216290_3590"/>
<dbReference type="Gene3D" id="1.10.3730.20">
    <property type="match status" value="1"/>
</dbReference>
<keyword evidence="1" id="KW-0812">Transmembrane</keyword>
<feature type="transmembrane region" description="Helical" evidence="1">
    <location>
        <begin position="120"/>
        <end position="137"/>
    </location>
</feature>
<feature type="transmembrane region" description="Helical" evidence="1">
    <location>
        <begin position="272"/>
        <end position="289"/>
    </location>
</feature>
<protein>
    <recommendedName>
        <fullName evidence="4">EamA-like transporter family protein</fullName>
    </recommendedName>
</protein>
<evidence type="ECO:0000256" key="1">
    <source>
        <dbReference type="SAM" id="Phobius"/>
    </source>
</evidence>
<feature type="transmembrane region" description="Helical" evidence="1">
    <location>
        <begin position="153"/>
        <end position="173"/>
    </location>
</feature>
<dbReference type="GeneID" id="99988260"/>
<evidence type="ECO:0000313" key="3">
    <source>
        <dbReference type="Proteomes" id="UP000199437"/>
    </source>
</evidence>
<organism evidence="2 3">
    <name type="scientific">Roseivirga pacifica</name>
    <dbReference type="NCBI Taxonomy" id="1267423"/>
    <lineage>
        <taxon>Bacteria</taxon>
        <taxon>Pseudomonadati</taxon>
        <taxon>Bacteroidota</taxon>
        <taxon>Cytophagia</taxon>
        <taxon>Cytophagales</taxon>
        <taxon>Roseivirgaceae</taxon>
        <taxon>Roseivirga</taxon>
    </lineage>
</organism>
<feature type="transmembrane region" description="Helical" evidence="1">
    <location>
        <begin position="93"/>
        <end position="114"/>
    </location>
</feature>
<keyword evidence="1" id="KW-0472">Membrane</keyword>
<dbReference type="OrthoDB" id="1524053at2"/>
<name>A0A1I0RI87_9BACT</name>
<feature type="transmembrane region" description="Helical" evidence="1">
    <location>
        <begin position="62"/>
        <end position="81"/>
    </location>
</feature>
<evidence type="ECO:0000313" key="2">
    <source>
        <dbReference type="EMBL" id="SEW40428.1"/>
    </source>
</evidence>
<feature type="transmembrane region" description="Helical" evidence="1">
    <location>
        <begin position="244"/>
        <end position="265"/>
    </location>
</feature>
<dbReference type="RefSeq" id="WP_090260428.1">
    <property type="nucleotide sequence ID" value="NZ_FOIR01000004.1"/>
</dbReference>
<reference evidence="3" key="1">
    <citation type="submission" date="2016-10" db="EMBL/GenBank/DDBJ databases">
        <authorList>
            <person name="Varghese N."/>
            <person name="Submissions S."/>
        </authorList>
    </citation>
    <scope>NUCLEOTIDE SEQUENCE [LARGE SCALE GENOMIC DNA]</scope>
    <source>
        <strain evidence="3">CGMCC 1.12402</strain>
    </source>
</reference>
<gene>
    <name evidence="2" type="ORF">SAMN05216290_3590</name>
</gene>
<proteinExistence type="predicted"/>
<accession>A0A1I0RI87</accession>
<feature type="transmembrane region" description="Helical" evidence="1">
    <location>
        <begin position="214"/>
        <end position="232"/>
    </location>
</feature>
<dbReference type="AlphaFoldDB" id="A0A1I0RI87"/>
<keyword evidence="1" id="KW-1133">Transmembrane helix</keyword>
<sequence>MIYLLLTILLNVAIFMAFRSYSKFQINTLPAIVTNYLVCVITGSSFVGFGNVSAQLSVSHSWLPYALGLGVIFVCTFYLMARSTQLRGVATTSVASKMSLAIPVIFSLFIFKIGTNALDGWNYLGILLAFVAILLVSKKDKTSEQTPFKLKHLTLPFMVFLLGGIIDTSLNYVNQYVIDESVESVFPIAIFFTAFVGGTIMIIATKTKVRAKDIIGGIYLGIPNYFSIYFQLKALRAFDNNGAIVYPTLNIGIIICATLASILLFREKLGKINLAGVGLAVIVIFLLSHQEIVKL</sequence>
<dbReference type="InterPro" id="IPR037185">
    <property type="entry name" value="EmrE-like"/>
</dbReference>
<evidence type="ECO:0008006" key="4">
    <source>
        <dbReference type="Google" id="ProtNLM"/>
    </source>
</evidence>
<feature type="transmembrane region" description="Helical" evidence="1">
    <location>
        <begin position="185"/>
        <end position="205"/>
    </location>
</feature>
<dbReference type="EMBL" id="FOIR01000004">
    <property type="protein sequence ID" value="SEW40428.1"/>
    <property type="molecule type" value="Genomic_DNA"/>
</dbReference>